<evidence type="ECO:0000259" key="6">
    <source>
        <dbReference type="PROSITE" id="PS50048"/>
    </source>
</evidence>
<dbReference type="GO" id="GO:0008270">
    <property type="term" value="F:zinc ion binding"/>
    <property type="evidence" value="ECO:0007669"/>
    <property type="project" value="InterPro"/>
</dbReference>
<accession>A0A2V1DXK5</accession>
<keyword evidence="4" id="KW-0539">Nucleus</keyword>
<feature type="compositionally biased region" description="Basic and acidic residues" evidence="5">
    <location>
        <begin position="262"/>
        <end position="281"/>
    </location>
</feature>
<dbReference type="InterPro" id="IPR050675">
    <property type="entry name" value="OAF3"/>
</dbReference>
<sequence length="387" mass="42751">MVESPPVTEKLHAACDECRTRKLKCSGQHPTCSRCERENINCRYSPQKPMGRPRKRRREDGPVPSAEPVGEQQPLPTTSLPDNFEPPVFDHLSTPPGFDDALRVDGFDFSNGLLPPSNSGIDMNNQLVQEATPPTLSFDPNPIDPSLWNLTAPTNDPNTPPQSTNIPTETTPSDTGPCSCLSLMYLTVSDLQTITNFSFPQVVPRLRSAITAASTILHCPICPKQPFAAIQNVQSLSALLSAIAERYHRVLTEIATAAERAEAAGEKKSFRVGDNSPENRHLHTGTPDCPMGFDIELAPKDWSRMCKAALKTEVLGGGKYQTPLVKLLDEMEERQHRWHEDKTTRSKERSDMFGTPTGKCLGKDGEALCMRMANSVRVMVSAMKWED</sequence>
<feature type="region of interest" description="Disordered" evidence="5">
    <location>
        <begin position="262"/>
        <end position="286"/>
    </location>
</feature>
<protein>
    <recommendedName>
        <fullName evidence="6">Zn(2)-C6 fungal-type domain-containing protein</fullName>
    </recommendedName>
</protein>
<feature type="domain" description="Zn(2)-C6 fungal-type" evidence="6">
    <location>
        <begin position="14"/>
        <end position="44"/>
    </location>
</feature>
<keyword evidence="1" id="KW-0805">Transcription regulation</keyword>
<evidence type="ECO:0000313" key="7">
    <source>
        <dbReference type="EMBL" id="PVI02044.1"/>
    </source>
</evidence>
<dbReference type="InterPro" id="IPR001138">
    <property type="entry name" value="Zn2Cys6_DnaBD"/>
</dbReference>
<dbReference type="OrthoDB" id="4356994at2759"/>
<evidence type="ECO:0000256" key="2">
    <source>
        <dbReference type="ARBA" id="ARBA00023125"/>
    </source>
</evidence>
<feature type="region of interest" description="Disordered" evidence="5">
    <location>
        <begin position="43"/>
        <end position="78"/>
    </location>
</feature>
<feature type="region of interest" description="Disordered" evidence="5">
    <location>
        <begin position="336"/>
        <end position="357"/>
    </location>
</feature>
<evidence type="ECO:0000256" key="1">
    <source>
        <dbReference type="ARBA" id="ARBA00023015"/>
    </source>
</evidence>
<feature type="compositionally biased region" description="Basic and acidic residues" evidence="5">
    <location>
        <begin position="336"/>
        <end position="351"/>
    </location>
</feature>
<proteinExistence type="predicted"/>
<keyword evidence="3" id="KW-0804">Transcription</keyword>
<reference evidence="7 8" key="1">
    <citation type="journal article" date="2018" name="Sci. Rep.">
        <title>Comparative genomics provides insights into the lifestyle and reveals functional heterogeneity of dark septate endophytic fungi.</title>
        <authorList>
            <person name="Knapp D.G."/>
            <person name="Nemeth J.B."/>
            <person name="Barry K."/>
            <person name="Hainaut M."/>
            <person name="Henrissat B."/>
            <person name="Johnson J."/>
            <person name="Kuo A."/>
            <person name="Lim J.H.P."/>
            <person name="Lipzen A."/>
            <person name="Nolan M."/>
            <person name="Ohm R.A."/>
            <person name="Tamas L."/>
            <person name="Grigoriev I.V."/>
            <person name="Spatafora J.W."/>
            <person name="Nagy L.G."/>
            <person name="Kovacs G.M."/>
        </authorList>
    </citation>
    <scope>NUCLEOTIDE SEQUENCE [LARGE SCALE GENOMIC DNA]</scope>
    <source>
        <strain evidence="7 8">DSE2036</strain>
    </source>
</reference>
<dbReference type="CDD" id="cd00067">
    <property type="entry name" value="GAL4"/>
    <property type="match status" value="1"/>
</dbReference>
<dbReference type="Gene3D" id="4.10.240.10">
    <property type="entry name" value="Zn(2)-C6 fungal-type DNA-binding domain"/>
    <property type="match status" value="1"/>
</dbReference>
<dbReference type="SUPFAM" id="SSF57701">
    <property type="entry name" value="Zn2/Cys6 DNA-binding domain"/>
    <property type="match status" value="1"/>
</dbReference>
<dbReference type="PROSITE" id="PS00463">
    <property type="entry name" value="ZN2_CY6_FUNGAL_1"/>
    <property type="match status" value="1"/>
</dbReference>
<keyword evidence="8" id="KW-1185">Reference proteome</keyword>
<evidence type="ECO:0000256" key="4">
    <source>
        <dbReference type="ARBA" id="ARBA00023242"/>
    </source>
</evidence>
<dbReference type="Proteomes" id="UP000244855">
    <property type="component" value="Unassembled WGS sequence"/>
</dbReference>
<dbReference type="EMBL" id="KZ805348">
    <property type="protein sequence ID" value="PVI02044.1"/>
    <property type="molecule type" value="Genomic_DNA"/>
</dbReference>
<dbReference type="STRING" id="97972.A0A2V1DXK5"/>
<dbReference type="InterPro" id="IPR036864">
    <property type="entry name" value="Zn2-C6_fun-type_DNA-bd_sf"/>
</dbReference>
<dbReference type="GO" id="GO:0003677">
    <property type="term" value="F:DNA binding"/>
    <property type="evidence" value="ECO:0007669"/>
    <property type="project" value="UniProtKB-KW"/>
</dbReference>
<gene>
    <name evidence="7" type="ORF">DM02DRAFT_317477</name>
</gene>
<dbReference type="AlphaFoldDB" id="A0A2V1DXK5"/>
<organism evidence="7 8">
    <name type="scientific">Periconia macrospinosa</name>
    <dbReference type="NCBI Taxonomy" id="97972"/>
    <lineage>
        <taxon>Eukaryota</taxon>
        <taxon>Fungi</taxon>
        <taxon>Dikarya</taxon>
        <taxon>Ascomycota</taxon>
        <taxon>Pezizomycotina</taxon>
        <taxon>Dothideomycetes</taxon>
        <taxon>Pleosporomycetidae</taxon>
        <taxon>Pleosporales</taxon>
        <taxon>Massarineae</taxon>
        <taxon>Periconiaceae</taxon>
        <taxon>Periconia</taxon>
    </lineage>
</organism>
<dbReference type="GO" id="GO:0000981">
    <property type="term" value="F:DNA-binding transcription factor activity, RNA polymerase II-specific"/>
    <property type="evidence" value="ECO:0007669"/>
    <property type="project" value="InterPro"/>
</dbReference>
<evidence type="ECO:0000256" key="3">
    <source>
        <dbReference type="ARBA" id="ARBA00023163"/>
    </source>
</evidence>
<dbReference type="PANTHER" id="PTHR31069:SF32">
    <property type="entry name" value="ARGININE METABOLISM REGULATION PROTEIN II"/>
    <property type="match status" value="1"/>
</dbReference>
<keyword evidence="2" id="KW-0238">DNA-binding</keyword>
<dbReference type="SMART" id="SM00066">
    <property type="entry name" value="GAL4"/>
    <property type="match status" value="1"/>
</dbReference>
<evidence type="ECO:0000256" key="5">
    <source>
        <dbReference type="SAM" id="MobiDB-lite"/>
    </source>
</evidence>
<dbReference type="PROSITE" id="PS50048">
    <property type="entry name" value="ZN2_CY6_FUNGAL_2"/>
    <property type="match status" value="1"/>
</dbReference>
<dbReference type="PANTHER" id="PTHR31069">
    <property type="entry name" value="OLEATE-ACTIVATED TRANSCRIPTION FACTOR 1-RELATED"/>
    <property type="match status" value="1"/>
</dbReference>
<name>A0A2V1DXK5_9PLEO</name>
<dbReference type="Pfam" id="PF00172">
    <property type="entry name" value="Zn_clus"/>
    <property type="match status" value="1"/>
</dbReference>
<evidence type="ECO:0000313" key="8">
    <source>
        <dbReference type="Proteomes" id="UP000244855"/>
    </source>
</evidence>
<feature type="region of interest" description="Disordered" evidence="5">
    <location>
        <begin position="153"/>
        <end position="173"/>
    </location>
</feature>